<accession>A0A7S7M9Z9</accession>
<dbReference type="GO" id="GO:0008289">
    <property type="term" value="F:lipid binding"/>
    <property type="evidence" value="ECO:0007669"/>
    <property type="project" value="UniProtKB-KW"/>
</dbReference>
<dbReference type="Proteomes" id="UP000593735">
    <property type="component" value="Chromosome"/>
</dbReference>
<dbReference type="NCBIfam" id="TIGR00762">
    <property type="entry name" value="DegV"/>
    <property type="match status" value="1"/>
</dbReference>
<dbReference type="EMBL" id="CP063767">
    <property type="protein sequence ID" value="QOY61439.1"/>
    <property type="molecule type" value="Genomic_DNA"/>
</dbReference>
<name>A0A7S7M9Z9_9ACTN</name>
<organism evidence="2 3">
    <name type="scientific">Thermophilibacter immobilis</name>
    <dbReference type="NCBI Taxonomy" id="2779519"/>
    <lineage>
        <taxon>Bacteria</taxon>
        <taxon>Bacillati</taxon>
        <taxon>Actinomycetota</taxon>
        <taxon>Coriobacteriia</taxon>
        <taxon>Coriobacteriales</taxon>
        <taxon>Atopobiaceae</taxon>
        <taxon>Thermophilibacter</taxon>
    </lineage>
</organism>
<keyword evidence="1" id="KW-0446">Lipid-binding</keyword>
<proteinExistence type="predicted"/>
<evidence type="ECO:0000256" key="1">
    <source>
        <dbReference type="ARBA" id="ARBA00023121"/>
    </source>
</evidence>
<evidence type="ECO:0000313" key="3">
    <source>
        <dbReference type="Proteomes" id="UP000593735"/>
    </source>
</evidence>
<gene>
    <name evidence="2" type="ORF">INP52_04435</name>
</gene>
<dbReference type="RefSeq" id="WP_194372740.1">
    <property type="nucleotide sequence ID" value="NZ_CP063767.1"/>
</dbReference>
<dbReference type="InterPro" id="IPR050270">
    <property type="entry name" value="DegV_domain_contain"/>
</dbReference>
<evidence type="ECO:0000313" key="2">
    <source>
        <dbReference type="EMBL" id="QOY61439.1"/>
    </source>
</evidence>
<dbReference type="PROSITE" id="PS51482">
    <property type="entry name" value="DEGV"/>
    <property type="match status" value="1"/>
</dbReference>
<dbReference type="Gene3D" id="3.40.50.10170">
    <property type="match status" value="1"/>
</dbReference>
<dbReference type="PANTHER" id="PTHR33434">
    <property type="entry name" value="DEGV DOMAIN-CONTAINING PROTEIN DR_1986-RELATED"/>
    <property type="match status" value="1"/>
</dbReference>
<sequence length="286" mass="30846">MNDQRIAVLTDTGTDVPASFAAAHDVREVSLLVSYAEKTYRSGVDITTDDVVDRMPGEVPTTSLPSPDDVRAALGRARTDGYERGVFVTTASGLSSTCSVVELVARQSDDFPTLVVDSRSVGIGAGFVVMEAVRLVEGGVAFDELQGRLEVLSSETRIFFAMKDLAYTRRGGRINEATYRLGTVLNIKPILSCDEQGRVIVLKKARGWERALASELELARERAKKFGSVVCSVCCTKTEDRTAELMARLRSCVSNLSDVFPSALSPDLVVHTGPALVGIAVRPETL</sequence>
<dbReference type="SUPFAM" id="SSF82549">
    <property type="entry name" value="DAK1/DegV-like"/>
    <property type="match status" value="1"/>
</dbReference>
<dbReference type="KEGG" id="tio:INP52_04435"/>
<dbReference type="Pfam" id="PF02645">
    <property type="entry name" value="DegV"/>
    <property type="match status" value="1"/>
</dbReference>
<dbReference type="InterPro" id="IPR003797">
    <property type="entry name" value="DegV"/>
</dbReference>
<keyword evidence="3" id="KW-1185">Reference proteome</keyword>
<reference evidence="2 3" key="1">
    <citation type="submission" date="2020-10" db="EMBL/GenBank/DDBJ databases">
        <title>Olsenella immobilis sp.nov., isolated from the mud in a fermentation cellar used for the production of Chinese strong-flavoured liquor.</title>
        <authorList>
            <person name="Lu L."/>
        </authorList>
    </citation>
    <scope>NUCLEOTIDE SEQUENCE [LARGE SCALE GENOMIC DNA]</scope>
    <source>
        <strain evidence="2 3">LZLJ-2</strain>
    </source>
</reference>
<dbReference type="Gene3D" id="3.30.1180.10">
    <property type="match status" value="1"/>
</dbReference>
<dbReference type="PANTHER" id="PTHR33434:SF2">
    <property type="entry name" value="FATTY ACID-BINDING PROTEIN TM_1468"/>
    <property type="match status" value="1"/>
</dbReference>
<dbReference type="AlphaFoldDB" id="A0A7S7M9Z9"/>
<protein>
    <submittedName>
        <fullName evidence="2">DegV family protein</fullName>
    </submittedName>
</protein>
<dbReference type="InterPro" id="IPR043168">
    <property type="entry name" value="DegV_C"/>
</dbReference>